<name>A0A812T2I7_9DINO</name>
<dbReference type="EMBL" id="CAJNDS010002516">
    <property type="protein sequence ID" value="CAE7507718.1"/>
    <property type="molecule type" value="Genomic_DNA"/>
</dbReference>
<evidence type="ECO:0000313" key="2">
    <source>
        <dbReference type="EMBL" id="CAE7507718.1"/>
    </source>
</evidence>
<feature type="compositionally biased region" description="Basic and acidic residues" evidence="1">
    <location>
        <begin position="7"/>
        <end position="20"/>
    </location>
</feature>
<protein>
    <submittedName>
        <fullName evidence="2">CPK2 protein</fullName>
    </submittedName>
</protein>
<dbReference type="AlphaFoldDB" id="A0A812T2I7"/>
<gene>
    <name evidence="2" type="primary">CPK2</name>
    <name evidence="2" type="ORF">SNAT2548_LOCUS28432</name>
</gene>
<feature type="compositionally biased region" description="Low complexity" evidence="1">
    <location>
        <begin position="40"/>
        <end position="51"/>
    </location>
</feature>
<feature type="compositionally biased region" description="Basic and acidic residues" evidence="1">
    <location>
        <begin position="54"/>
        <end position="70"/>
    </location>
</feature>
<comment type="caution">
    <text evidence="2">The sequence shown here is derived from an EMBL/GenBank/DDBJ whole genome shotgun (WGS) entry which is preliminary data.</text>
</comment>
<dbReference type="OrthoDB" id="446768at2759"/>
<evidence type="ECO:0000313" key="3">
    <source>
        <dbReference type="Proteomes" id="UP000604046"/>
    </source>
</evidence>
<accession>A0A812T2I7</accession>
<dbReference type="Proteomes" id="UP000604046">
    <property type="component" value="Unassembled WGS sequence"/>
</dbReference>
<sequence>MDFVSCGRRDSSRDEWRDTEDIGDAEDVGTVEDAGHSDAGGDAADVTDGAGLRVVERHSRDARDAERDGGRQGGGAREPMSPCYSMQAQTGYQAMPAKLASDELHSSEGSQRLCKACDECFGVRLGWEHVVVRPPLDLCFASHQDIARAPCSSFLREELTSAALQQRSVRDATAPPKHLTWRGSYGGTIELDVNGCLEKVQIDALRGPVLFQADGTTTYFEETSTVSWQRINTADQKLLAHRAAKINATMKERMEELKAIQAASASSAEERIRQRCHKEIARPVIAWQTIGHDKVQRNHEKMCKGMIYHLEFPWSEETLEKMGPQWLTKAFHAAGTLQEGNAVVELILEKKVKVTAGNNAGKFFFEVRYKWQTPDLHTKLFAKIPFPLSGATSNDRLSSSVNKQPMDFYEINAYRLLEASMPVKTPKFYFGDISNESSNFILITERVPFTGMPPLKPFEIEGPYVKCKDYEMEGTDKDHYRLLMQVHARIAAAHKTGKMGTEDFLQQNLMFNNIAWHPIQPDSASGAPPQVVAGQLRVATKFFSETAKVLYPDYVTTQAFQEKFFNTMMLANAYQKELMYWKLQDIDYVALGHQNLNVDNAYFWRDDKDVLDCGIFDLGGFGANPLHHRIWWGFNCAEFDLMTESLEEYLKLFVETYHSLGGPLLDEKILKTGLVLTALENMQYMVASIPNCLKMCSTKEWATIQDRFDSRIADDVGGKSTLRTTLKVLLNGLRVLEEMRADEVLHSWVEEVYVKTWLNEPKTSSMIFGNEAAKAP</sequence>
<evidence type="ECO:0000256" key="1">
    <source>
        <dbReference type="SAM" id="MobiDB-lite"/>
    </source>
</evidence>
<feature type="region of interest" description="Disordered" evidence="1">
    <location>
        <begin position="1"/>
        <end position="83"/>
    </location>
</feature>
<reference evidence="2" key="1">
    <citation type="submission" date="2021-02" db="EMBL/GenBank/DDBJ databases">
        <authorList>
            <person name="Dougan E. K."/>
            <person name="Rhodes N."/>
            <person name="Thang M."/>
            <person name="Chan C."/>
        </authorList>
    </citation>
    <scope>NUCLEOTIDE SEQUENCE</scope>
</reference>
<keyword evidence="3" id="KW-1185">Reference proteome</keyword>
<proteinExistence type="predicted"/>
<organism evidence="2 3">
    <name type="scientific">Symbiodinium natans</name>
    <dbReference type="NCBI Taxonomy" id="878477"/>
    <lineage>
        <taxon>Eukaryota</taxon>
        <taxon>Sar</taxon>
        <taxon>Alveolata</taxon>
        <taxon>Dinophyceae</taxon>
        <taxon>Suessiales</taxon>
        <taxon>Symbiodiniaceae</taxon>
        <taxon>Symbiodinium</taxon>
    </lineage>
</organism>
<feature type="compositionally biased region" description="Acidic residues" evidence="1">
    <location>
        <begin position="21"/>
        <end position="30"/>
    </location>
</feature>